<evidence type="ECO:0000313" key="1">
    <source>
        <dbReference type="EMBL" id="RUQ32848.1"/>
    </source>
</evidence>
<evidence type="ECO:0000313" key="2">
    <source>
        <dbReference type="Proteomes" id="UP000267430"/>
    </source>
</evidence>
<accession>A0A433HWZ8</accession>
<protein>
    <recommendedName>
        <fullName evidence="3">Transposase</fullName>
    </recommendedName>
</protein>
<dbReference type="EMBL" id="RYZZ01000001">
    <property type="protein sequence ID" value="RUQ32848.1"/>
    <property type="molecule type" value="Genomic_DNA"/>
</dbReference>
<name>A0A433HWZ8_9BACI</name>
<proteinExistence type="predicted"/>
<evidence type="ECO:0008006" key="3">
    <source>
        <dbReference type="Google" id="ProtNLM"/>
    </source>
</evidence>
<gene>
    <name evidence="1" type="ORF">ELQ35_01855</name>
</gene>
<organism evidence="1 2">
    <name type="scientific">Peribacillus cavernae</name>
    <dbReference type="NCBI Taxonomy" id="1674310"/>
    <lineage>
        <taxon>Bacteria</taxon>
        <taxon>Bacillati</taxon>
        <taxon>Bacillota</taxon>
        <taxon>Bacilli</taxon>
        <taxon>Bacillales</taxon>
        <taxon>Bacillaceae</taxon>
        <taxon>Peribacillus</taxon>
    </lineage>
</organism>
<dbReference type="Proteomes" id="UP000267430">
    <property type="component" value="Unassembled WGS sequence"/>
</dbReference>
<comment type="caution">
    <text evidence="1">The sequence shown here is derived from an EMBL/GenBank/DDBJ whole genome shotgun (WGS) entry which is preliminary data.</text>
</comment>
<reference evidence="1 2" key="1">
    <citation type="submission" date="2018-12" db="EMBL/GenBank/DDBJ databases">
        <title>Bacillus chawlae sp. nov., Bacillus glennii sp. nov., and Bacillus saganii sp. nov. Isolated from the Vehicle Assembly Building at Kennedy Space Center where the Viking Spacecraft were Assembled.</title>
        <authorList>
            <person name="Seuylemezian A."/>
            <person name="Vaishampayan P."/>
        </authorList>
    </citation>
    <scope>NUCLEOTIDE SEQUENCE [LARGE SCALE GENOMIC DNA]</scope>
    <source>
        <strain evidence="1 2">L5</strain>
    </source>
</reference>
<dbReference type="AlphaFoldDB" id="A0A433HWZ8"/>
<sequence length="61" mass="7192">MQFFLKQPQTTLQVLREPNREAASKSYIWLYRTGHSLYDKSRRISSIIICGLMYTGCFSTR</sequence>
<dbReference type="OrthoDB" id="9760067at2"/>
<keyword evidence="2" id="KW-1185">Reference proteome</keyword>